<protein>
    <submittedName>
        <fullName evidence="1">Phage head closure protein</fullName>
    </submittedName>
</protein>
<evidence type="ECO:0000313" key="1">
    <source>
        <dbReference type="EMBL" id="MEC5498935.1"/>
    </source>
</evidence>
<name>A0AAW9PB35_ACIBA</name>
<sequence length="117" mass="13338">MNIGSMDKLCIIEKYSEGGRDEDGFPLPAEWQEFTRLYGDFRPLSSQETISAQAAQVKTTARLVTHFVDGINSTMRVRIYGLSAEPELFGIDGVIRDNKTNRQHLTFELREPEIGWE</sequence>
<dbReference type="AlphaFoldDB" id="A0AAW9PB35"/>
<comment type="caution">
    <text evidence="1">The sequence shown here is derived from an EMBL/GenBank/DDBJ whole genome shotgun (WGS) entry which is preliminary data.</text>
</comment>
<gene>
    <name evidence="1" type="ORF">P9867_021645</name>
</gene>
<dbReference type="Gene3D" id="2.40.10.270">
    <property type="entry name" value="Bacteriophage SPP1 head-tail adaptor protein"/>
    <property type="match status" value="1"/>
</dbReference>
<accession>A0AAW9PB35</accession>
<dbReference type="InterPro" id="IPR008767">
    <property type="entry name" value="Phage_SPP1_head-tail_adaptor"/>
</dbReference>
<dbReference type="InterPro" id="IPR038666">
    <property type="entry name" value="SSP1_head-tail_sf"/>
</dbReference>
<evidence type="ECO:0000313" key="2">
    <source>
        <dbReference type="Proteomes" id="UP001174156"/>
    </source>
</evidence>
<dbReference type="Pfam" id="PF05521">
    <property type="entry name" value="Phage_HCP"/>
    <property type="match status" value="1"/>
</dbReference>
<reference evidence="1 2" key="1">
    <citation type="journal article" date="2023" name="Nat. Commun.">
        <title>Genomic dissection of endemic carbapenem resistance reveals metallo-beta-lactamase dissemination through clonal, plasmid and integron transfer.</title>
        <authorList>
            <person name="Macesic N."/>
            <person name="Hawkey J."/>
            <person name="Vezina B."/>
            <person name="Wisniewski J.A."/>
            <person name="Cottingham H."/>
            <person name="Blakeway L.V."/>
            <person name="Harshegyi T."/>
            <person name="Pragastis K."/>
            <person name="Badoordeen G.Z."/>
            <person name="Dennison A."/>
            <person name="Spelman D.W."/>
            <person name="Jenney A.W.J."/>
            <person name="Peleg A.Y."/>
        </authorList>
    </citation>
    <scope>NUCLEOTIDE SEQUENCE [LARGE SCALE GENOMIC DNA]</scope>
    <source>
        <strain evidence="1 2">CPO519</strain>
    </source>
</reference>
<proteinExistence type="predicted"/>
<dbReference type="NCBIfam" id="TIGR01563">
    <property type="entry name" value="gp16_SPP1"/>
    <property type="match status" value="1"/>
</dbReference>
<dbReference type="Proteomes" id="UP001174156">
    <property type="component" value="Unassembled WGS sequence"/>
</dbReference>
<organism evidence="1 2">
    <name type="scientific">Acinetobacter baumannii</name>
    <dbReference type="NCBI Taxonomy" id="470"/>
    <lineage>
        <taxon>Bacteria</taxon>
        <taxon>Pseudomonadati</taxon>
        <taxon>Pseudomonadota</taxon>
        <taxon>Gammaproteobacteria</taxon>
        <taxon>Moraxellales</taxon>
        <taxon>Moraxellaceae</taxon>
        <taxon>Acinetobacter</taxon>
        <taxon>Acinetobacter calcoaceticus/baumannii complex</taxon>
    </lineage>
</organism>
<dbReference type="EMBL" id="JARTMM020000005">
    <property type="protein sequence ID" value="MEC5498935.1"/>
    <property type="molecule type" value="Genomic_DNA"/>
</dbReference>